<protein>
    <submittedName>
        <fullName evidence="3">RimJ/RimL family protein N-acetyltransferase</fullName>
    </submittedName>
</protein>
<evidence type="ECO:0000313" key="3">
    <source>
        <dbReference type="EMBL" id="TQI94062.1"/>
    </source>
</evidence>
<dbReference type="RefSeq" id="WP_142003342.1">
    <property type="nucleotide sequence ID" value="NZ_VFML01000002.1"/>
</dbReference>
<dbReference type="Pfam" id="PF00583">
    <property type="entry name" value="Acetyltransf_1"/>
    <property type="match status" value="1"/>
</dbReference>
<accession>A0A542CTB1</accession>
<dbReference type="PROSITE" id="PS51186">
    <property type="entry name" value="GNAT"/>
    <property type="match status" value="1"/>
</dbReference>
<feature type="region of interest" description="Disordered" evidence="1">
    <location>
        <begin position="191"/>
        <end position="217"/>
    </location>
</feature>
<dbReference type="AlphaFoldDB" id="A0A542CTB1"/>
<feature type="domain" description="N-acetyltransferase" evidence="2">
    <location>
        <begin position="38"/>
        <end position="188"/>
    </location>
</feature>
<name>A0A542CTB1_AMYCI</name>
<dbReference type="Proteomes" id="UP000320876">
    <property type="component" value="Unassembled WGS sequence"/>
</dbReference>
<reference evidence="3 4" key="1">
    <citation type="submission" date="2019-06" db="EMBL/GenBank/DDBJ databases">
        <title>Sequencing the genomes of 1000 actinobacteria strains.</title>
        <authorList>
            <person name="Klenk H.-P."/>
        </authorList>
    </citation>
    <scope>NUCLEOTIDE SEQUENCE [LARGE SCALE GENOMIC DNA]</scope>
    <source>
        <strain evidence="3 4">DSM 45679</strain>
    </source>
</reference>
<comment type="caution">
    <text evidence="3">The sequence shown here is derived from an EMBL/GenBank/DDBJ whole genome shotgun (WGS) entry which is preliminary data.</text>
</comment>
<keyword evidence="3" id="KW-0808">Transferase</keyword>
<dbReference type="OrthoDB" id="3637113at2"/>
<dbReference type="InterPro" id="IPR000182">
    <property type="entry name" value="GNAT_dom"/>
</dbReference>
<dbReference type="CDD" id="cd04301">
    <property type="entry name" value="NAT_SF"/>
    <property type="match status" value="1"/>
</dbReference>
<dbReference type="GO" id="GO:0016747">
    <property type="term" value="F:acyltransferase activity, transferring groups other than amino-acyl groups"/>
    <property type="evidence" value="ECO:0007669"/>
    <property type="project" value="InterPro"/>
</dbReference>
<dbReference type="EMBL" id="VFML01000002">
    <property type="protein sequence ID" value="TQI94062.1"/>
    <property type="molecule type" value="Genomic_DNA"/>
</dbReference>
<proteinExistence type="predicted"/>
<dbReference type="SUPFAM" id="SSF55729">
    <property type="entry name" value="Acyl-CoA N-acyltransferases (Nat)"/>
    <property type="match status" value="1"/>
</dbReference>
<dbReference type="InterPro" id="IPR016181">
    <property type="entry name" value="Acyl_CoA_acyltransferase"/>
</dbReference>
<keyword evidence="4" id="KW-1185">Reference proteome</keyword>
<sequence>MIRTSAVPVTRTGVAFSGGVEFPVDFPRTVRLRDGRPVEVGLLTPADAAELGAALRAADAETLRRRFCGPPPRVTPRLLRYLTELDYVRRFALVTREPGGRGVGIARYEATDEPGVAEVAVVVDRAWRRLGGASALVRMLGEAAAQRGFTRFTATYLAANRPVAELLDDVGAKQVIADGIGEMELALPAATSDRKARSGRLSPVGPGCKLDGRGDHR</sequence>
<evidence type="ECO:0000256" key="1">
    <source>
        <dbReference type="SAM" id="MobiDB-lite"/>
    </source>
</evidence>
<gene>
    <name evidence="3" type="ORF">FB471_6213</name>
</gene>
<evidence type="ECO:0000259" key="2">
    <source>
        <dbReference type="PROSITE" id="PS51186"/>
    </source>
</evidence>
<evidence type="ECO:0000313" key="4">
    <source>
        <dbReference type="Proteomes" id="UP000320876"/>
    </source>
</evidence>
<dbReference type="Gene3D" id="3.40.630.30">
    <property type="match status" value="1"/>
</dbReference>
<organism evidence="3 4">
    <name type="scientific">Amycolatopsis cihanbeyliensis</name>
    <dbReference type="NCBI Taxonomy" id="1128664"/>
    <lineage>
        <taxon>Bacteria</taxon>
        <taxon>Bacillati</taxon>
        <taxon>Actinomycetota</taxon>
        <taxon>Actinomycetes</taxon>
        <taxon>Pseudonocardiales</taxon>
        <taxon>Pseudonocardiaceae</taxon>
        <taxon>Amycolatopsis</taxon>
    </lineage>
</organism>